<comment type="caution">
    <text evidence="7">The sequence shown here is derived from an EMBL/GenBank/DDBJ whole genome shotgun (WGS) entry which is preliminary data.</text>
</comment>
<gene>
    <name evidence="7" type="ORF">CSA25_06095</name>
</gene>
<dbReference type="PANTHER" id="PTHR42792">
    <property type="entry name" value="FLAGELLIN"/>
    <property type="match status" value="1"/>
</dbReference>
<dbReference type="PRINTS" id="PR00207">
    <property type="entry name" value="FLAGELLIN"/>
</dbReference>
<dbReference type="Pfam" id="PF07196">
    <property type="entry name" value="Flagellin_IN"/>
    <property type="match status" value="1"/>
</dbReference>
<keyword evidence="7" id="KW-0966">Cell projection</keyword>
<feature type="domain" description="Flagellin C-terminal" evidence="6">
    <location>
        <begin position="726"/>
        <end position="811"/>
    </location>
</feature>
<evidence type="ECO:0000259" key="6">
    <source>
        <dbReference type="Pfam" id="PF00700"/>
    </source>
</evidence>
<dbReference type="SUPFAM" id="SSF64518">
    <property type="entry name" value="Phase 1 flagellin"/>
    <property type="match status" value="2"/>
</dbReference>
<dbReference type="Proteomes" id="UP000231203">
    <property type="component" value="Unassembled WGS sequence"/>
</dbReference>
<dbReference type="GO" id="GO:0009288">
    <property type="term" value="C:bacterial-type flagellum"/>
    <property type="evidence" value="ECO:0007669"/>
    <property type="project" value="UniProtKB-SubCell"/>
</dbReference>
<keyword evidence="7" id="KW-0969">Cilium</keyword>
<keyword evidence="7" id="KW-0282">Flagellum</keyword>
<evidence type="ECO:0000256" key="4">
    <source>
        <dbReference type="RuleBase" id="RU362073"/>
    </source>
</evidence>
<reference evidence="7 8" key="1">
    <citation type="submission" date="2017-10" db="EMBL/GenBank/DDBJ databases">
        <title>Novel microbial diversity and functional potential in the marine mammal oral microbiome.</title>
        <authorList>
            <person name="Dudek N.K."/>
            <person name="Sun C.L."/>
            <person name="Burstein D."/>
            <person name="Kantor R.S."/>
            <person name="Aliaga Goltsman D.S."/>
            <person name="Bik E.M."/>
            <person name="Thomas B.C."/>
            <person name="Banfield J.F."/>
            <person name="Relman D.A."/>
        </authorList>
    </citation>
    <scope>NUCLEOTIDE SEQUENCE [LARGE SCALE GENOMIC DNA]</scope>
    <source>
        <strain evidence="7">DOLJORAL78_47_202</strain>
    </source>
</reference>
<evidence type="ECO:0000256" key="2">
    <source>
        <dbReference type="ARBA" id="ARBA00022525"/>
    </source>
</evidence>
<dbReference type="InterPro" id="IPR001029">
    <property type="entry name" value="Flagellin_N"/>
</dbReference>
<accession>A0A2G6MQM4</accession>
<organism evidence="7 8">
    <name type="scientific">Desulfobacter postgatei</name>
    <dbReference type="NCBI Taxonomy" id="2293"/>
    <lineage>
        <taxon>Bacteria</taxon>
        <taxon>Pseudomonadati</taxon>
        <taxon>Thermodesulfobacteriota</taxon>
        <taxon>Desulfobacteria</taxon>
        <taxon>Desulfobacterales</taxon>
        <taxon>Desulfobacteraceae</taxon>
        <taxon>Desulfobacter</taxon>
    </lineage>
</organism>
<dbReference type="InterPro" id="IPR001492">
    <property type="entry name" value="Flagellin"/>
</dbReference>
<comment type="similarity">
    <text evidence="1 4">Belongs to the bacterial flagellin family.</text>
</comment>
<dbReference type="Gene3D" id="1.20.1330.10">
    <property type="entry name" value="f41 fragment of flagellin, N-terminal domain"/>
    <property type="match status" value="1"/>
</dbReference>
<evidence type="ECO:0000313" key="7">
    <source>
        <dbReference type="EMBL" id="PIE62246.1"/>
    </source>
</evidence>
<dbReference type="EMBL" id="PDTI01000054">
    <property type="protein sequence ID" value="PIE62246.1"/>
    <property type="molecule type" value="Genomic_DNA"/>
</dbReference>
<keyword evidence="2 4" id="KW-0964">Secreted</keyword>
<proteinExistence type="inferred from homology"/>
<dbReference type="Gene3D" id="6.10.10.10">
    <property type="entry name" value="Flagellar export chaperone, C-terminal domain"/>
    <property type="match status" value="1"/>
</dbReference>
<evidence type="ECO:0000256" key="3">
    <source>
        <dbReference type="ARBA" id="ARBA00023143"/>
    </source>
</evidence>
<sequence length="812" mass="82676">MSLSINTNVAALTAHRNMVANDNNMTTSLTRLSTGLRINSASDDASGLTIADSLAAQADGLGQGIRNANDGVSIVQTADGALEESVNIVNTIKTKAIQAASDTQTTSTRSAIQEDIDKLMKELDSIATTTSYNGMQLLNGTYTNKVIQTGASANETSSISIGDTESDSIGHISTATLNLADQDGGDVQLTINSSITGEDVALEKLTIKANNREENGLGALADEINTMSSVTGVSATAVVESTTQLAIQEGTTGSDFAINGVTIGAINTINNDADAALVTAINDKTSETGISAASNDDGTMTLTSEDGRVISITGDLKGVFGKDVTGDDLSTIGHITLTQEGSSQFNISGSGISGIGRAMTTSDSSAYTNSENVTLAEGSTIKENSTLARGTVIGADMQVSNSKVEDTLHDYELKSGSSLKADSIIAQGTVLSGNAEVGGTVDETVESAMLVAKGSTLEAGTVLAAGTVVTNTFKDDSNNTIEAGTILSTDTNIGSDLTLTEDMTIAAGSSLDTGSTLYAGSTLGTDLTLQADLTLTNDMTLEAGSSIETGSVLAEGSTLGDDTIVQANGGGNISTTSETRLAEGSTLGTGSTIGKGSDLGSTAITLGDNSELATGESLILEAGSTLTSNTVLAAGTVVNQNMTLEDTDGNNVTIEAGTTITEALTLGADIVLTDSLTLEQGSDIETGSEVIFSSETKDSVIKLSDQESLTLADISVMTQEDAQIAITIAEAALADLDSTRSSLGSVENQLTSTISNLSVTKTNVTASESTIRDVDFAEETSNYARLSLLAQTSSYALSQANASSSNITSLLQ</sequence>
<comment type="subcellular location">
    <subcellularLocation>
        <location evidence="4">Secreted</location>
    </subcellularLocation>
    <subcellularLocation>
        <location evidence="4">Bacterial flagellum</location>
    </subcellularLocation>
</comment>
<dbReference type="InterPro" id="IPR010810">
    <property type="entry name" value="Flagellin_hook_IN_motif"/>
</dbReference>
<dbReference type="GO" id="GO:0005576">
    <property type="term" value="C:extracellular region"/>
    <property type="evidence" value="ECO:0007669"/>
    <property type="project" value="UniProtKB-SubCell"/>
</dbReference>
<evidence type="ECO:0000259" key="5">
    <source>
        <dbReference type="Pfam" id="PF00669"/>
    </source>
</evidence>
<evidence type="ECO:0000256" key="1">
    <source>
        <dbReference type="ARBA" id="ARBA00005709"/>
    </source>
</evidence>
<protein>
    <recommendedName>
        <fullName evidence="4">Flagellin</fullName>
    </recommendedName>
</protein>
<dbReference type="Gene3D" id="2.160.10.10">
    <property type="entry name" value="Hexapeptide repeat proteins"/>
    <property type="match status" value="3"/>
</dbReference>
<dbReference type="InterPro" id="IPR042187">
    <property type="entry name" value="Flagellin_C_sub2"/>
</dbReference>
<dbReference type="PANTHER" id="PTHR42792:SF2">
    <property type="entry name" value="FLAGELLIN"/>
    <property type="match status" value="1"/>
</dbReference>
<dbReference type="Gene3D" id="3.30.70.2120">
    <property type="match status" value="1"/>
</dbReference>
<keyword evidence="3 4" id="KW-0975">Bacterial flagellum</keyword>
<dbReference type="InterPro" id="IPR046358">
    <property type="entry name" value="Flagellin_C"/>
</dbReference>
<dbReference type="GO" id="GO:0005198">
    <property type="term" value="F:structural molecule activity"/>
    <property type="evidence" value="ECO:0007669"/>
    <property type="project" value="UniProtKB-UniRule"/>
</dbReference>
<evidence type="ECO:0000313" key="8">
    <source>
        <dbReference type="Proteomes" id="UP000231203"/>
    </source>
</evidence>
<comment type="function">
    <text evidence="4">Flagellin is the subunit protein which polymerizes to form the filaments of bacterial flagella.</text>
</comment>
<name>A0A2G6MQM4_9BACT</name>
<dbReference type="Pfam" id="PF00700">
    <property type="entry name" value="Flagellin_C"/>
    <property type="match status" value="1"/>
</dbReference>
<dbReference type="AlphaFoldDB" id="A0A2G6MQM4"/>
<feature type="domain" description="Flagellin N-terminal" evidence="5">
    <location>
        <begin position="5"/>
        <end position="143"/>
    </location>
</feature>
<dbReference type="Pfam" id="PF00669">
    <property type="entry name" value="Flagellin_N"/>
    <property type="match status" value="1"/>
</dbReference>